<sequence>MTDSTMAPNNVIVIGAGPVGLFSALLLAQSGIKVTVFDVDEGICRSPRAVVQLPAANLEFAKAGILQEVLDVGHRSDDGVCWRDGIDTTKILADLTPPPSGNPNICAAMLGQHELCQIFLKHLYSTGNGRVIFNHAFVRAEDHGASVNVHVRRTLDDQELTFNCRYLIGADGSRSAVRKHLNLPLEGYTWKGIRLVAVNILYDLDKYGWKGGNFIVHPADWAIVVKRGKGPQWRIATSLPFFEGPDGEPLEDKTVFPAIKERVARLLPGNTDEVVYTQAAPYAIHQRCVPQYRVKNILLAGDAAHLNNPVGGLGLTTGVLDAAHLAQALRKVLIDKAPDSVLDEYAKTRRYVFTKQTDALSTANLLRLRSSAPADVAERENFFKALEDPTDIKGIVEVLSKEMRLSTTLNPIEVKP</sequence>
<reference evidence="1" key="1">
    <citation type="submission" date="2021-11" db="EMBL/GenBank/DDBJ databases">
        <title>Fusarium solani-melongenae Genome sequencing and assembly.</title>
        <authorList>
            <person name="Xie S."/>
            <person name="Huang L."/>
            <person name="Zhang X."/>
        </authorList>
    </citation>
    <scope>NUCLEOTIDE SEQUENCE</scope>
    <source>
        <strain evidence="1">CRI 24-3</strain>
    </source>
</reference>
<protein>
    <submittedName>
        <fullName evidence="1">Uncharacterized protein</fullName>
    </submittedName>
</protein>
<evidence type="ECO:0000313" key="1">
    <source>
        <dbReference type="EMBL" id="UPK93029.1"/>
    </source>
</evidence>
<gene>
    <name evidence="1" type="ORF">LCI18_003964</name>
</gene>
<evidence type="ECO:0000313" key="2">
    <source>
        <dbReference type="Proteomes" id="UP000830768"/>
    </source>
</evidence>
<accession>A0ACD3YVM8</accession>
<name>A0ACD3YVM8_FUSSC</name>
<proteinExistence type="predicted"/>
<keyword evidence="2" id="KW-1185">Reference proteome</keyword>
<dbReference type="Proteomes" id="UP000830768">
    <property type="component" value="Chromosome 3"/>
</dbReference>
<dbReference type="EMBL" id="CP090032">
    <property type="protein sequence ID" value="UPK93029.1"/>
    <property type="molecule type" value="Genomic_DNA"/>
</dbReference>
<organism evidence="1 2">
    <name type="scientific">Fusarium solani subsp. cucurbitae</name>
    <name type="common">Neocosmosporum cucurbitae</name>
    <dbReference type="NCBI Taxonomy" id="2747967"/>
    <lineage>
        <taxon>Eukaryota</taxon>
        <taxon>Fungi</taxon>
        <taxon>Dikarya</taxon>
        <taxon>Ascomycota</taxon>
        <taxon>Pezizomycotina</taxon>
        <taxon>Sordariomycetes</taxon>
        <taxon>Hypocreomycetidae</taxon>
        <taxon>Hypocreales</taxon>
        <taxon>Nectriaceae</taxon>
        <taxon>Fusarium</taxon>
        <taxon>Fusarium solani species complex</taxon>
    </lineage>
</organism>